<proteinExistence type="predicted"/>
<dbReference type="AlphaFoldDB" id="A0A160KTU5"/>
<dbReference type="SUPFAM" id="SSF53383">
    <property type="entry name" value="PLP-dependent transferases"/>
    <property type="match status" value="1"/>
</dbReference>
<reference evidence="2 3" key="1">
    <citation type="submission" date="2016-05" db="EMBL/GenBank/DDBJ databases">
        <title>Complete genome sequence of Rathayibacter tritici NCPPB 1953.</title>
        <authorList>
            <person name="Park J."/>
            <person name="Lee H.-H."/>
            <person name="Lee S.-W."/>
            <person name="Seo Y.-S."/>
        </authorList>
    </citation>
    <scope>NUCLEOTIDE SEQUENCE [LARGE SCALE GENOMIC DNA]</scope>
    <source>
        <strain evidence="2 3">NCPPB 1953</strain>
    </source>
</reference>
<dbReference type="Gene3D" id="3.90.1150.10">
    <property type="entry name" value="Aspartate Aminotransferase, domain 1"/>
    <property type="match status" value="1"/>
</dbReference>
<name>A0A160KTU5_9MICO</name>
<gene>
    <name evidence="2" type="ORF">A6122_1830</name>
</gene>
<sequence length="381" mass="39820">MSSNEVTHLTTTEDYLAGFGEEPGYLDFGRVGPLSATVAAEQEAAVELLMRARSGTLDGLFGQDERVRTAAAALVRVPAAHVVFQPNTSTGLLHALLGTSGAVLLSAAEFPSLPFAAVRAAEALGSVEPRWLRTEQGRVTPEALREQLTDDVTTVAVSLVDSRTGYLADVAAIRDVIGDRMLVLDAIQGFGVVDAPYELADVVVTGGQKWLRAGWGTGFLALSERALSRVAPVLSGWSGSEQAEPWGEVAPPREDARAFSISKPDPIAQARLASALEEVAVVGQSTIAALVAERVSAIVDLADEFGLAVVGSRGEHERAGMVVVEPEPEELAPLAASLAAHGVTARLRPGTVRFSAHAGTTDETLALLRAALVSAATSIVY</sequence>
<feature type="domain" description="Aminotransferase class V" evidence="1">
    <location>
        <begin position="65"/>
        <end position="237"/>
    </location>
</feature>
<dbReference type="OrthoDB" id="4743071at2"/>
<dbReference type="InterPro" id="IPR000192">
    <property type="entry name" value="Aminotrans_V_dom"/>
</dbReference>
<accession>A0A160KTU5</accession>
<dbReference type="Pfam" id="PF00266">
    <property type="entry name" value="Aminotran_5"/>
    <property type="match status" value="1"/>
</dbReference>
<dbReference type="RefSeq" id="WP_068254257.1">
    <property type="nucleotide sequence ID" value="NZ_CP015515.1"/>
</dbReference>
<protein>
    <recommendedName>
        <fullName evidence="1">Aminotransferase class V domain-containing protein</fullName>
    </recommendedName>
</protein>
<dbReference type="KEGG" id="rtn:A6122_1830"/>
<dbReference type="InterPro" id="IPR015424">
    <property type="entry name" value="PyrdxlP-dep_Trfase"/>
</dbReference>
<dbReference type="EMBL" id="CP015515">
    <property type="protein sequence ID" value="AND16959.1"/>
    <property type="molecule type" value="Genomic_DNA"/>
</dbReference>
<dbReference type="PANTHER" id="PTHR43586:SF15">
    <property type="entry name" value="BLR3095 PROTEIN"/>
    <property type="match status" value="1"/>
</dbReference>
<dbReference type="PANTHER" id="PTHR43586">
    <property type="entry name" value="CYSTEINE DESULFURASE"/>
    <property type="match status" value="1"/>
</dbReference>
<organism evidence="2 3">
    <name type="scientific">Rathayibacter tritici</name>
    <dbReference type="NCBI Taxonomy" id="33888"/>
    <lineage>
        <taxon>Bacteria</taxon>
        <taxon>Bacillati</taxon>
        <taxon>Actinomycetota</taxon>
        <taxon>Actinomycetes</taxon>
        <taxon>Micrococcales</taxon>
        <taxon>Microbacteriaceae</taxon>
        <taxon>Rathayibacter</taxon>
    </lineage>
</organism>
<evidence type="ECO:0000259" key="1">
    <source>
        <dbReference type="Pfam" id="PF00266"/>
    </source>
</evidence>
<dbReference type="Proteomes" id="UP000077071">
    <property type="component" value="Chromosome"/>
</dbReference>
<evidence type="ECO:0000313" key="2">
    <source>
        <dbReference type="EMBL" id="AND16959.1"/>
    </source>
</evidence>
<dbReference type="InterPro" id="IPR015421">
    <property type="entry name" value="PyrdxlP-dep_Trfase_major"/>
</dbReference>
<dbReference type="InterPro" id="IPR015422">
    <property type="entry name" value="PyrdxlP-dep_Trfase_small"/>
</dbReference>
<dbReference type="STRING" id="33888.A6122_1830"/>
<dbReference type="Gene3D" id="3.40.640.10">
    <property type="entry name" value="Type I PLP-dependent aspartate aminotransferase-like (Major domain)"/>
    <property type="match status" value="1"/>
</dbReference>
<keyword evidence="3" id="KW-1185">Reference proteome</keyword>
<evidence type="ECO:0000313" key="3">
    <source>
        <dbReference type="Proteomes" id="UP000077071"/>
    </source>
</evidence>
<dbReference type="PATRIC" id="fig|33888.3.peg.2030"/>